<accession>A0ABD1LVM9</accession>
<feature type="region of interest" description="Disordered" evidence="1">
    <location>
        <begin position="1"/>
        <end position="64"/>
    </location>
</feature>
<evidence type="ECO:0000313" key="2">
    <source>
        <dbReference type="EMBL" id="KAL2326930.1"/>
    </source>
</evidence>
<name>A0ABD1LVM9_9FABA</name>
<dbReference type="AlphaFoldDB" id="A0ABD1LVM9"/>
<protein>
    <submittedName>
        <fullName evidence="2">Uncharacterized protein</fullName>
    </submittedName>
</protein>
<dbReference type="EMBL" id="JBGMDY010000007">
    <property type="protein sequence ID" value="KAL2326930.1"/>
    <property type="molecule type" value="Genomic_DNA"/>
</dbReference>
<feature type="compositionally biased region" description="Basic and acidic residues" evidence="1">
    <location>
        <begin position="105"/>
        <end position="115"/>
    </location>
</feature>
<gene>
    <name evidence="2" type="ORF">Fmac_020357</name>
</gene>
<evidence type="ECO:0000313" key="3">
    <source>
        <dbReference type="Proteomes" id="UP001603857"/>
    </source>
</evidence>
<feature type="region of interest" description="Disordered" evidence="1">
    <location>
        <begin position="76"/>
        <end position="139"/>
    </location>
</feature>
<feature type="compositionally biased region" description="Polar residues" evidence="1">
    <location>
        <begin position="1"/>
        <end position="20"/>
    </location>
</feature>
<proteinExistence type="predicted"/>
<dbReference type="PANTHER" id="PTHR36746:SF2">
    <property type="match status" value="1"/>
</dbReference>
<dbReference type="Proteomes" id="UP001603857">
    <property type="component" value="Unassembled WGS sequence"/>
</dbReference>
<sequence>MGNKNSTTSSSKAQYRSQGQGAKVTYASTEPHFDVATRKRHTTPKVVSRQAEPHGKKPLVNDDTFSTYIKHAKNKLKNSKSNIGAGGHEERSNTIPMDVTSGTNKKQENERDHFSDFITNARKKLRTVTRRNSSFRRGE</sequence>
<keyword evidence="3" id="KW-1185">Reference proteome</keyword>
<dbReference type="PANTHER" id="PTHR36746">
    <property type="entry name" value="BNAC04G51760D PROTEIN"/>
    <property type="match status" value="1"/>
</dbReference>
<comment type="caution">
    <text evidence="2">The sequence shown here is derived from an EMBL/GenBank/DDBJ whole genome shotgun (WGS) entry which is preliminary data.</text>
</comment>
<evidence type="ECO:0000256" key="1">
    <source>
        <dbReference type="SAM" id="MobiDB-lite"/>
    </source>
</evidence>
<reference evidence="2 3" key="1">
    <citation type="submission" date="2024-08" db="EMBL/GenBank/DDBJ databases">
        <title>Insights into the chromosomal genome structure of Flemingia macrophylla.</title>
        <authorList>
            <person name="Ding Y."/>
            <person name="Zhao Y."/>
            <person name="Bi W."/>
            <person name="Wu M."/>
            <person name="Zhao G."/>
            <person name="Gong Y."/>
            <person name="Li W."/>
            <person name="Zhang P."/>
        </authorList>
    </citation>
    <scope>NUCLEOTIDE SEQUENCE [LARGE SCALE GENOMIC DNA]</scope>
    <source>
        <strain evidence="2">DYQJB</strain>
        <tissue evidence="2">Leaf</tissue>
    </source>
</reference>
<organism evidence="2 3">
    <name type="scientific">Flemingia macrophylla</name>
    <dbReference type="NCBI Taxonomy" id="520843"/>
    <lineage>
        <taxon>Eukaryota</taxon>
        <taxon>Viridiplantae</taxon>
        <taxon>Streptophyta</taxon>
        <taxon>Embryophyta</taxon>
        <taxon>Tracheophyta</taxon>
        <taxon>Spermatophyta</taxon>
        <taxon>Magnoliopsida</taxon>
        <taxon>eudicotyledons</taxon>
        <taxon>Gunneridae</taxon>
        <taxon>Pentapetalae</taxon>
        <taxon>rosids</taxon>
        <taxon>fabids</taxon>
        <taxon>Fabales</taxon>
        <taxon>Fabaceae</taxon>
        <taxon>Papilionoideae</taxon>
        <taxon>50 kb inversion clade</taxon>
        <taxon>NPAAA clade</taxon>
        <taxon>indigoferoid/millettioid clade</taxon>
        <taxon>Phaseoleae</taxon>
        <taxon>Flemingia</taxon>
    </lineage>
</organism>